<evidence type="ECO:0000313" key="2">
    <source>
        <dbReference type="Proteomes" id="UP000034588"/>
    </source>
</evidence>
<proteinExistence type="predicted"/>
<evidence type="ECO:0000313" key="1">
    <source>
        <dbReference type="EMBL" id="KKW13008.1"/>
    </source>
</evidence>
<comment type="caution">
    <text evidence="1">The sequence shown here is derived from an EMBL/GenBank/DDBJ whole genome shotgun (WGS) entry which is preliminary data.</text>
</comment>
<protein>
    <submittedName>
        <fullName evidence="1">Uncharacterized protein</fullName>
    </submittedName>
</protein>
<organism evidence="1 2">
    <name type="scientific">Candidatus Gottesmanbacteria bacterium GW2011_GWB1_49_7</name>
    <dbReference type="NCBI Taxonomy" id="1618448"/>
    <lineage>
        <taxon>Bacteria</taxon>
        <taxon>Candidatus Gottesmaniibacteriota</taxon>
    </lineage>
</organism>
<dbReference type="AlphaFoldDB" id="A0A0G1W2R0"/>
<name>A0A0G1W2R0_9BACT</name>
<gene>
    <name evidence="1" type="ORF">UY48_C0006G0061</name>
</gene>
<reference evidence="1 2" key="1">
    <citation type="journal article" date="2015" name="Nature">
        <title>rRNA introns, odd ribosomes, and small enigmatic genomes across a large radiation of phyla.</title>
        <authorList>
            <person name="Brown C.T."/>
            <person name="Hug L.A."/>
            <person name="Thomas B.C."/>
            <person name="Sharon I."/>
            <person name="Castelle C.J."/>
            <person name="Singh A."/>
            <person name="Wilkins M.J."/>
            <person name="Williams K.H."/>
            <person name="Banfield J.F."/>
        </authorList>
    </citation>
    <scope>NUCLEOTIDE SEQUENCE [LARGE SCALE GENOMIC DNA]</scope>
</reference>
<accession>A0A0G1W2R0</accession>
<dbReference type="EMBL" id="LCQD01000006">
    <property type="protein sequence ID" value="KKW13008.1"/>
    <property type="molecule type" value="Genomic_DNA"/>
</dbReference>
<sequence length="116" mass="12854">SGCLEEKLPEIEIVDFQVKDAQVKDALNNQPDAILKSPVSLNWTEDISPGLKRYTGQFYLGNCNYGVEGLMFPPISGISTLRAAIEPDGYPVPDPNCPSPRDIIEWGFNHYKGSKQ</sequence>
<feature type="non-terminal residue" evidence="1">
    <location>
        <position position="1"/>
    </location>
</feature>
<dbReference type="Proteomes" id="UP000034588">
    <property type="component" value="Unassembled WGS sequence"/>
</dbReference>